<dbReference type="Pfam" id="PF00400">
    <property type="entry name" value="WD40"/>
    <property type="match status" value="2"/>
</dbReference>
<organism evidence="5 6">
    <name type="scientific">Fopius arisanus</name>
    <dbReference type="NCBI Taxonomy" id="64838"/>
    <lineage>
        <taxon>Eukaryota</taxon>
        <taxon>Metazoa</taxon>
        <taxon>Ecdysozoa</taxon>
        <taxon>Arthropoda</taxon>
        <taxon>Hexapoda</taxon>
        <taxon>Insecta</taxon>
        <taxon>Pterygota</taxon>
        <taxon>Neoptera</taxon>
        <taxon>Endopterygota</taxon>
        <taxon>Hymenoptera</taxon>
        <taxon>Apocrita</taxon>
        <taxon>Ichneumonoidea</taxon>
        <taxon>Braconidae</taxon>
        <taxon>Opiinae</taxon>
        <taxon>Fopius</taxon>
    </lineage>
</organism>
<keyword evidence="3" id="KW-0677">Repeat</keyword>
<protein>
    <recommendedName>
        <fullName evidence="1">WD repeat-containing protein on Y chromosome</fullName>
    </recommendedName>
</protein>
<proteinExistence type="predicted"/>
<dbReference type="SUPFAM" id="SSF50978">
    <property type="entry name" value="WD40 repeat-like"/>
    <property type="match status" value="1"/>
</dbReference>
<sequence>MEIGVDKFLLDQPETNIQRKFREFYDKKNVEEQCDVKTLSELHDVYKEMENEEMNEEQLYEAFDKFLKIKISKKEFGHLFKQMDSMRDERISWDEFISYLLLEFRLTGTAELKSQPMELPLKGLPELLSTRHRSAICRIIFSPHLISMSNRSSSFQSGRYLTVSKDGVINYWSLDLVHQRSVKSINPDFKVQSTIITDIIAMPDVQVVCTSSVERDLRFYDTAAEKFDLRIRITSLRDAVICMAYYFSKNIKEDSYVVLGDTGGSVRVLAFSPFDRGPFKQTPQRETLEASYEALLKGHIDGLLVTEFNRVHSDWVSEVKYYGGLRGFISCAKCSQCSLLLSDASGTKMRYQFRIVSTGIDSCIMYWDPWTGKRIHCITNAHSKKNVGSYQQIEITAATFDYSLQLLITGGRDGSLKIWSFNSGSCVKNMSMEDQRAITGIIWLKNRILCTGWNGYVVEFADTETGIYRKSWEKRHTEEILCAAARIPQVLATASYNGELILWRMETGQPYRRYQVENPTERYNIVYKTRRWGMTEDSEKFADSDEKTYKNNEQEGRETSALAVIKTVLFSGSRDHTVRLWSLSGRYISTFGTLKPWTNLIPDIPVSEYLKNYSLPPDVKRIGSSTTIKIFEGGYVGAKIEDFEEMESMKEVPHHERHLLYGKRLEEPILGQSYKPEPRPKIDEKPKLDNTLTYVIILISFQVRLNIFTIILLSENVTSIPNS</sequence>
<dbReference type="Gene3D" id="2.130.10.10">
    <property type="entry name" value="YVTN repeat-like/Quinoprotein amine dehydrogenase"/>
    <property type="match status" value="2"/>
</dbReference>
<dbReference type="PANTHER" id="PTHR44324">
    <property type="entry name" value="WD40 REPEAT DOMAIN 95"/>
    <property type="match status" value="1"/>
</dbReference>
<dbReference type="AlphaFoldDB" id="A0A9R1STA2"/>
<dbReference type="RefSeq" id="XP_011296739.1">
    <property type="nucleotide sequence ID" value="XM_011298437.1"/>
</dbReference>
<dbReference type="OrthoDB" id="5980302at2759"/>
<accession>A0A9R1STA2</accession>
<evidence type="ECO:0000256" key="1">
    <source>
        <dbReference type="ARBA" id="ARBA00014901"/>
    </source>
</evidence>
<name>A0A9R1STA2_9HYME</name>
<keyword evidence="5" id="KW-1185">Reference proteome</keyword>
<dbReference type="Gene3D" id="1.10.238.10">
    <property type="entry name" value="EF-hand"/>
    <property type="match status" value="1"/>
</dbReference>
<evidence type="ECO:0000313" key="5">
    <source>
        <dbReference type="Proteomes" id="UP000694866"/>
    </source>
</evidence>
<feature type="repeat" description="WD" evidence="4">
    <location>
        <begin position="395"/>
        <end position="429"/>
    </location>
</feature>
<dbReference type="GeneID" id="105262717"/>
<evidence type="ECO:0000256" key="2">
    <source>
        <dbReference type="ARBA" id="ARBA00022574"/>
    </source>
</evidence>
<dbReference type="InterPro" id="IPR015943">
    <property type="entry name" value="WD40/YVTN_repeat-like_dom_sf"/>
</dbReference>
<gene>
    <name evidence="6" type="primary">WDY</name>
</gene>
<dbReference type="InterPro" id="IPR051242">
    <property type="entry name" value="WD-EF-hand_domain"/>
</dbReference>
<dbReference type="CTD" id="26067056"/>
<dbReference type="SMART" id="SM00320">
    <property type="entry name" value="WD40"/>
    <property type="match status" value="7"/>
</dbReference>
<dbReference type="KEGG" id="fas:105262717"/>
<keyword evidence="2 4" id="KW-0853">WD repeat</keyword>
<reference evidence="6" key="1">
    <citation type="submission" date="2025-08" db="UniProtKB">
        <authorList>
            <consortium name="RefSeq"/>
        </authorList>
    </citation>
    <scope>IDENTIFICATION</scope>
    <source>
        <strain evidence="6">USDA-PBARC FA_bdor</strain>
        <tissue evidence="6">Whole organism</tissue>
    </source>
</reference>
<evidence type="ECO:0000256" key="3">
    <source>
        <dbReference type="ARBA" id="ARBA00022737"/>
    </source>
</evidence>
<dbReference type="PANTHER" id="PTHR44324:SF6">
    <property type="entry name" value="EF-HAND CALCIUM BINDING DOMAIN 8"/>
    <property type="match status" value="1"/>
</dbReference>
<dbReference type="SUPFAM" id="SSF47473">
    <property type="entry name" value="EF-hand"/>
    <property type="match status" value="1"/>
</dbReference>
<dbReference type="InterPro" id="IPR001680">
    <property type="entry name" value="WD40_rpt"/>
</dbReference>
<dbReference type="Proteomes" id="UP000694866">
    <property type="component" value="Unplaced"/>
</dbReference>
<evidence type="ECO:0000313" key="6">
    <source>
        <dbReference type="RefSeq" id="XP_011296739.1"/>
    </source>
</evidence>
<evidence type="ECO:0000256" key="4">
    <source>
        <dbReference type="PROSITE-ProRule" id="PRU00221"/>
    </source>
</evidence>
<dbReference type="InterPro" id="IPR036322">
    <property type="entry name" value="WD40_repeat_dom_sf"/>
</dbReference>
<dbReference type="PROSITE" id="PS50082">
    <property type="entry name" value="WD_REPEATS_2"/>
    <property type="match status" value="1"/>
</dbReference>
<dbReference type="InterPro" id="IPR011992">
    <property type="entry name" value="EF-hand-dom_pair"/>
</dbReference>